<proteinExistence type="predicted"/>
<dbReference type="Gene3D" id="2.160.20.10">
    <property type="entry name" value="Single-stranded right-handed beta-helix, Pectin lyase-like"/>
    <property type="match status" value="1"/>
</dbReference>
<dbReference type="Pfam" id="PF12708">
    <property type="entry name" value="Pect-lyase_RHGA_epim"/>
    <property type="match status" value="1"/>
</dbReference>
<gene>
    <name evidence="4" type="ORF">GH810_16845</name>
</gene>
<organism evidence="4 5">
    <name type="scientific">Acetobacterium paludosum</name>
    <dbReference type="NCBI Taxonomy" id="52693"/>
    <lineage>
        <taxon>Bacteria</taxon>
        <taxon>Bacillati</taxon>
        <taxon>Bacillota</taxon>
        <taxon>Clostridia</taxon>
        <taxon>Eubacteriales</taxon>
        <taxon>Eubacteriaceae</taxon>
        <taxon>Acetobacterium</taxon>
    </lineage>
</organism>
<evidence type="ECO:0000256" key="2">
    <source>
        <dbReference type="ARBA" id="ARBA00022525"/>
    </source>
</evidence>
<evidence type="ECO:0000313" key="5">
    <source>
        <dbReference type="Proteomes" id="UP000616595"/>
    </source>
</evidence>
<reference evidence="4" key="1">
    <citation type="submission" date="2019-10" db="EMBL/GenBank/DDBJ databases">
        <authorList>
            <person name="Ross D.E."/>
            <person name="Gulliver D."/>
        </authorList>
    </citation>
    <scope>NUCLEOTIDE SEQUENCE</scope>
    <source>
        <strain evidence="4">DER-2019</strain>
    </source>
</reference>
<dbReference type="InterPro" id="IPR011050">
    <property type="entry name" value="Pectin_lyase_fold/virulence"/>
</dbReference>
<dbReference type="GO" id="GO:0005576">
    <property type="term" value="C:extracellular region"/>
    <property type="evidence" value="ECO:0007669"/>
    <property type="project" value="UniProtKB-SubCell"/>
</dbReference>
<dbReference type="PANTHER" id="PTHR31375">
    <property type="match status" value="1"/>
</dbReference>
<dbReference type="AlphaFoldDB" id="A0A923KRB0"/>
<evidence type="ECO:0000256" key="1">
    <source>
        <dbReference type="ARBA" id="ARBA00004613"/>
    </source>
</evidence>
<dbReference type="InterPro" id="IPR024535">
    <property type="entry name" value="RHGA/B-epi-like_pectate_lyase"/>
</dbReference>
<dbReference type="EMBL" id="WJBD01000034">
    <property type="protein sequence ID" value="MBC3889969.1"/>
    <property type="molecule type" value="Genomic_DNA"/>
</dbReference>
<keyword evidence="2" id="KW-0964">Secreted</keyword>
<dbReference type="Proteomes" id="UP000616595">
    <property type="component" value="Unassembled WGS sequence"/>
</dbReference>
<dbReference type="SMART" id="SM00710">
    <property type="entry name" value="PbH1"/>
    <property type="match status" value="9"/>
</dbReference>
<dbReference type="InterPro" id="IPR006626">
    <property type="entry name" value="PbH1"/>
</dbReference>
<accession>A0A923KRB0</accession>
<dbReference type="RefSeq" id="WP_148568614.1">
    <property type="nucleotide sequence ID" value="NZ_RXYA01000025.1"/>
</dbReference>
<comment type="caution">
    <text evidence="4">The sequence shown here is derived from an EMBL/GenBank/DDBJ whole genome shotgun (WGS) entry which is preliminary data.</text>
</comment>
<feature type="domain" description="Rhamnogalacturonase A/B/Epimerase-like pectate lyase" evidence="3">
    <location>
        <begin position="51"/>
        <end position="184"/>
    </location>
</feature>
<reference evidence="4" key="2">
    <citation type="submission" date="2020-10" db="EMBL/GenBank/DDBJ databases">
        <title>Comparative genomics of the Acetobacterium genus.</title>
        <authorList>
            <person name="Marshall C."/>
            <person name="May H."/>
            <person name="Norman S."/>
        </authorList>
    </citation>
    <scope>NUCLEOTIDE SEQUENCE</scope>
    <source>
        <strain evidence="4">DER-2019</strain>
    </source>
</reference>
<evidence type="ECO:0000259" key="3">
    <source>
        <dbReference type="Pfam" id="PF12708"/>
    </source>
</evidence>
<name>A0A923KRB0_9FIRM</name>
<protein>
    <recommendedName>
        <fullName evidence="3">Rhamnogalacturonase A/B/Epimerase-like pectate lyase domain-containing protein</fullName>
    </recommendedName>
</protein>
<evidence type="ECO:0000313" key="4">
    <source>
        <dbReference type="EMBL" id="MBC3889969.1"/>
    </source>
</evidence>
<dbReference type="OrthoDB" id="9795222at2"/>
<dbReference type="SUPFAM" id="SSF51126">
    <property type="entry name" value="Pectin lyase-like"/>
    <property type="match status" value="2"/>
</dbReference>
<comment type="subcellular location">
    <subcellularLocation>
        <location evidence="1">Secreted</location>
    </subcellularLocation>
</comment>
<dbReference type="InterPro" id="IPR012334">
    <property type="entry name" value="Pectin_lyas_fold"/>
</dbReference>
<sequence length="513" mass="55754">MRKITIVSIIIAVMSFNAFLILTASSVTTLKADELYSNTSQKITVSSDQQINVKDYGAKGDGVTDDTTAIQKAIDYASRKNAVVLIPESNKNYLLTNQLFIKDDTHISGYGATLFMAPQEDIIGNILYSDPDNYISNVSISGLTLKSQNTITGTDYYADSLVSNVQGIYFQNISNLTIKDVSMNNVYVGLKLDSQSNDLRNKGVRISNLNIDDSGMPIQIAGTNDLTMIDSVLNSSDGGTKWLHSAYIRGNNSNFSFKNVAFNNASGGGITVGGDPRYETAPENMTFENCTAKNNTIGVIINEGAKDISITGLAIEGSSLAFKINDVSNVKIDHVTISGSNPTTRDQGAFVLGDINQSSLSNISIDASGMAGYLFSFSENIEALGISHVDVINLDNIPLIDASSETTTKNLIVEESSFEYNHIENTGISIRGAASEAVIRNNSFINTGNEYSFLINNYPDTDIKTENNFYSGFASLNSVQDSSTNNWIVSIKPDNLFKKIGFILRWFRYPNVA</sequence>
<keyword evidence="5" id="KW-1185">Reference proteome</keyword>